<evidence type="ECO:0000313" key="10">
    <source>
        <dbReference type="Proteomes" id="UP000440713"/>
    </source>
</evidence>
<feature type="domain" description="Sulfatase N-terminal" evidence="8">
    <location>
        <begin position="242"/>
        <end position="483"/>
    </location>
</feature>
<organism evidence="9 10">
    <name type="scientific">Peptostreptococcus porci</name>
    <dbReference type="NCBI Taxonomy" id="2652282"/>
    <lineage>
        <taxon>Bacteria</taxon>
        <taxon>Bacillati</taxon>
        <taxon>Bacillota</taxon>
        <taxon>Clostridia</taxon>
        <taxon>Peptostreptococcales</taxon>
        <taxon>Peptostreptococcaceae</taxon>
        <taxon>Peptostreptococcus</taxon>
    </lineage>
</organism>
<evidence type="ECO:0000313" key="9">
    <source>
        <dbReference type="EMBL" id="MST61782.1"/>
    </source>
</evidence>
<reference evidence="9 10" key="1">
    <citation type="submission" date="2019-08" db="EMBL/GenBank/DDBJ databases">
        <title>In-depth cultivation of the pig gut microbiome towards novel bacterial diversity and tailored functional studies.</title>
        <authorList>
            <person name="Wylensek D."/>
            <person name="Hitch T.C.A."/>
            <person name="Clavel T."/>
        </authorList>
    </citation>
    <scope>NUCLEOTIDE SEQUENCE [LARGE SCALE GENOMIC DNA]</scope>
    <source>
        <strain evidence="9 10">WCA-SAB-591-4A-A</strain>
    </source>
</reference>
<dbReference type="Proteomes" id="UP000440713">
    <property type="component" value="Unassembled WGS sequence"/>
</dbReference>
<dbReference type="Gene3D" id="3.40.720.10">
    <property type="entry name" value="Alkaline Phosphatase, subunit A"/>
    <property type="match status" value="1"/>
</dbReference>
<dbReference type="RefSeq" id="WP_154537163.1">
    <property type="nucleotide sequence ID" value="NZ_JAXFFP010000006.1"/>
</dbReference>
<dbReference type="SUPFAM" id="SSF53649">
    <property type="entry name" value="Alkaline phosphatase-like"/>
    <property type="match status" value="1"/>
</dbReference>
<comment type="caution">
    <text evidence="9">The sequence shown here is derived from an EMBL/GenBank/DDBJ whole genome shotgun (WGS) entry which is preliminary data.</text>
</comment>
<keyword evidence="6 7" id="KW-0472">Membrane</keyword>
<evidence type="ECO:0000256" key="7">
    <source>
        <dbReference type="SAM" id="Phobius"/>
    </source>
</evidence>
<dbReference type="Pfam" id="PF00884">
    <property type="entry name" value="Sulfatase"/>
    <property type="match status" value="1"/>
</dbReference>
<dbReference type="CDD" id="cd16015">
    <property type="entry name" value="LTA_synthase"/>
    <property type="match status" value="1"/>
</dbReference>
<comment type="subcellular location">
    <subcellularLocation>
        <location evidence="1">Cell membrane</location>
        <topology evidence="1">Multi-pass membrane protein</topology>
    </subcellularLocation>
</comment>
<evidence type="ECO:0000256" key="3">
    <source>
        <dbReference type="ARBA" id="ARBA00022475"/>
    </source>
</evidence>
<dbReference type="EMBL" id="VUNE01000001">
    <property type="protein sequence ID" value="MST61782.1"/>
    <property type="molecule type" value="Genomic_DNA"/>
</dbReference>
<evidence type="ECO:0000259" key="8">
    <source>
        <dbReference type="Pfam" id="PF00884"/>
    </source>
</evidence>
<evidence type="ECO:0000256" key="5">
    <source>
        <dbReference type="ARBA" id="ARBA00022989"/>
    </source>
</evidence>
<evidence type="ECO:0000256" key="4">
    <source>
        <dbReference type="ARBA" id="ARBA00022692"/>
    </source>
</evidence>
<feature type="transmembrane region" description="Helical" evidence="7">
    <location>
        <begin position="12"/>
        <end position="29"/>
    </location>
</feature>
<evidence type="ECO:0000256" key="6">
    <source>
        <dbReference type="ARBA" id="ARBA00023136"/>
    </source>
</evidence>
<accession>A0A6N7XBV8</accession>
<feature type="transmembrane region" description="Helical" evidence="7">
    <location>
        <begin position="72"/>
        <end position="92"/>
    </location>
</feature>
<comment type="pathway">
    <text evidence="2">Cell wall biogenesis; lipoteichoic acid biosynthesis.</text>
</comment>
<dbReference type="AlphaFoldDB" id="A0A6N7XBV8"/>
<dbReference type="InterPro" id="IPR050448">
    <property type="entry name" value="OpgB/LTA_synthase_biosynth"/>
</dbReference>
<gene>
    <name evidence="9" type="ORF">FYJ71_02185</name>
</gene>
<keyword evidence="4 7" id="KW-0812">Transmembrane</keyword>
<dbReference type="GO" id="GO:0005886">
    <property type="term" value="C:plasma membrane"/>
    <property type="evidence" value="ECO:0007669"/>
    <property type="project" value="UniProtKB-SubCell"/>
</dbReference>
<proteinExistence type="predicted"/>
<dbReference type="PANTHER" id="PTHR47371:SF3">
    <property type="entry name" value="PHOSPHOGLYCEROL TRANSFERASE I"/>
    <property type="match status" value="1"/>
</dbReference>
<evidence type="ECO:0000256" key="1">
    <source>
        <dbReference type="ARBA" id="ARBA00004651"/>
    </source>
</evidence>
<dbReference type="InterPro" id="IPR000917">
    <property type="entry name" value="Sulfatase_N"/>
</dbReference>
<dbReference type="InterPro" id="IPR017850">
    <property type="entry name" value="Alkaline_phosphatase_core_sf"/>
</dbReference>
<evidence type="ECO:0000256" key="2">
    <source>
        <dbReference type="ARBA" id="ARBA00004936"/>
    </source>
</evidence>
<protein>
    <submittedName>
        <fullName evidence="9">LTA synthase family protein</fullName>
    </submittedName>
</protein>
<keyword evidence="5 7" id="KW-1133">Transmembrane helix</keyword>
<keyword evidence="3" id="KW-1003">Cell membrane</keyword>
<dbReference type="PANTHER" id="PTHR47371">
    <property type="entry name" value="LIPOTEICHOIC ACID SYNTHASE"/>
    <property type="match status" value="1"/>
</dbReference>
<feature type="transmembrane region" description="Helical" evidence="7">
    <location>
        <begin position="122"/>
        <end position="139"/>
    </location>
</feature>
<feature type="transmembrane region" description="Helical" evidence="7">
    <location>
        <begin position="151"/>
        <end position="171"/>
    </location>
</feature>
<name>A0A6N7XBV8_9FIRM</name>
<sequence>MKKNNKFENYELISILGLSIILFIVIEIISRKSVLDFLDFVIESPLNAVVNIFVLLSIFGVTVFIKRKRFSYFIISFILISLSVVSSFLMSIRGMPLSPYDFMSYKEAANVANAFFDIKVEIMAVALIALFLLICVWIFRQDKKSIWITGVRNIFIYVSVVLLSIIVIPQLKTNKIINVIAWDVGLSFKNNGFAYSFADETLSIIRTKPEGYSEEAIKAIRAEAERLAKESKKNESSSKVTPNIIMVQLESFMDPTRIEGITFDKDPMPNMRKLMKKYTSGFMNVPVIGGGTARTEYEVLSGSNFDFLQQGEIPYHTFLSEKPSLSIASNLDSIGYKTVAIHNFEKNFYNRAGGLEHLGFGKFIPLEVMTNIEYTPVGWPKDNGLTKYITQEIENKDGKPSFIFTVSTEGHGRYPTKDMQNSNYDISIAKSTLPKSDQNQILFYANLVYNMDKFVGDLVKEINKLKKPTVLVLYGDHLPALNVITEKKSNIDKFASIFTIVNNFGVPKKSVPSDFQAYQLSTLTLDTAGQNLGPMNLIHKYLKNDKEYMKKLEMVQYDILFGKQYFLKSDELPKNTVMKIGNDEMKLDNVENVGGEFYLKGSGFNRQVTVFLDGKKVDSDYENETTIKLYDNFYTGEKEIMLRLIDKEGNVIQESNKFKYNF</sequence>
<keyword evidence="10" id="KW-1185">Reference proteome</keyword>
<feature type="transmembrane region" description="Helical" evidence="7">
    <location>
        <begin position="49"/>
        <end position="65"/>
    </location>
</feature>